<keyword evidence="3" id="KW-1185">Reference proteome</keyword>
<dbReference type="SUPFAM" id="SSF69279">
    <property type="entry name" value="Phage tail proteins"/>
    <property type="match status" value="1"/>
</dbReference>
<dbReference type="AlphaFoldDB" id="A0A0W0HWU9"/>
<sequence length="594" mass="62921">MSSLTAVGIVTSTVKIKGEPLPGKYSVQRIHIVHAINRIATATLTILDGSASDEGFAISASEAFVPGNAISLEAGYDGINTVLFQGIVTQQALRIESYSGPLLEVTCKVAAVKMTVGRKSANYSQSTDSDVINQLVSTAGLTASVTSTDTVLSTLIQYYVTDWDFMLSRAEVNGLLVSTVSDGVSVFDPTANTTSVRTLTYGKDIMGFNAELNAITQLAQVTASAWSFQSQQLVTATATNHLAGAGNLSSKTLADVVGLSTYQLQTTATETDAELMSWAKAQMLKSELSKITGQVRCQGTDNFLPGKYLTLDGLGARFDGDHFVSQVEHTMEEGNWFTDLSIGMSPIWFSQEQQVQAPSAAGLLPGIQGLYNATVLGIASDPAGEFRVQVEVALFNDDATGLWARLANFYSTNGQGTFFMPEVGDEVILGFLNQDPRFPVILGSMYSQKNVPFNALSPNQENTLKGIVSKSELRVMFDDKNKILSLVTPGKNSVVLDDTQGQIEIKDQNGNSIVMSASGIAIKSDGTLSLQAAQKITLQGDTGISLNSSAGDATTAALNIKQAAELEFSAEGNASAQVQGGAELTLKAAMVMIN</sequence>
<gene>
    <name evidence="2" type="ORF">AO067_23420</name>
</gene>
<dbReference type="InterPro" id="IPR006531">
    <property type="entry name" value="Gp5/Vgr_OB"/>
</dbReference>
<dbReference type="Pfam" id="PF04717">
    <property type="entry name" value="Phage_base_V"/>
    <property type="match status" value="1"/>
</dbReference>
<reference evidence="2 3" key="1">
    <citation type="submission" date="2015-09" db="EMBL/GenBank/DDBJ databases">
        <title>Genome sequence of ICMP 13104.</title>
        <authorList>
            <person name="Visnovsky S."/>
            <person name="Lu A."/>
            <person name="Panda P."/>
            <person name="Pitman A."/>
        </authorList>
    </citation>
    <scope>NUCLEOTIDE SEQUENCE [LARGE SCALE GENOMIC DNA]</scope>
    <source>
        <strain evidence="2 3">ICMP 13104</strain>
    </source>
</reference>
<dbReference type="SUPFAM" id="SSF69255">
    <property type="entry name" value="gp5 N-terminal domain-like"/>
    <property type="match status" value="1"/>
</dbReference>
<proteinExistence type="predicted"/>
<evidence type="ECO:0000313" key="3">
    <source>
        <dbReference type="Proteomes" id="UP000053048"/>
    </source>
</evidence>
<name>A0A0W0HWU9_PSEVI</name>
<protein>
    <submittedName>
        <fullName evidence="2">Type IV secretion protein Rhs</fullName>
    </submittedName>
</protein>
<dbReference type="Proteomes" id="UP000053048">
    <property type="component" value="Unassembled WGS sequence"/>
</dbReference>
<organism evidence="2 3">
    <name type="scientific">Pseudomonas viridiflava ICMP 13104</name>
    <dbReference type="NCBI Taxonomy" id="1198305"/>
    <lineage>
        <taxon>Bacteria</taxon>
        <taxon>Pseudomonadati</taxon>
        <taxon>Pseudomonadota</taxon>
        <taxon>Gammaproteobacteria</taxon>
        <taxon>Pseudomonadales</taxon>
        <taxon>Pseudomonadaceae</taxon>
        <taxon>Pseudomonas</taxon>
    </lineage>
</organism>
<dbReference type="InterPro" id="IPR037026">
    <property type="entry name" value="Vgr_OB-fold_dom_sf"/>
</dbReference>
<dbReference type="Gene3D" id="2.40.50.230">
    <property type="entry name" value="Gp5 N-terminal domain"/>
    <property type="match status" value="1"/>
</dbReference>
<evidence type="ECO:0000313" key="2">
    <source>
        <dbReference type="EMBL" id="KTB65398.1"/>
    </source>
</evidence>
<dbReference type="InterPro" id="IPR006533">
    <property type="entry name" value="T6SS_Vgr_RhsGE"/>
</dbReference>
<accession>A0A0W0HWU9</accession>
<dbReference type="Pfam" id="PF05954">
    <property type="entry name" value="Phage_GPD"/>
    <property type="match status" value="1"/>
</dbReference>
<dbReference type="EMBL" id="LKEJ01000121">
    <property type="protein sequence ID" value="KTB65398.1"/>
    <property type="molecule type" value="Genomic_DNA"/>
</dbReference>
<evidence type="ECO:0000259" key="1">
    <source>
        <dbReference type="Pfam" id="PF04717"/>
    </source>
</evidence>
<comment type="caution">
    <text evidence="2">The sequence shown here is derived from an EMBL/GenBank/DDBJ whole genome shotgun (WGS) entry which is preliminary data.</text>
</comment>
<dbReference type="NCBIfam" id="TIGR01646">
    <property type="entry name" value="vgr_GE"/>
    <property type="match status" value="1"/>
</dbReference>
<feature type="domain" description="Gp5/Type VI secretion system Vgr protein OB-fold" evidence="1">
    <location>
        <begin position="372"/>
        <end position="446"/>
    </location>
</feature>